<evidence type="ECO:0000256" key="1">
    <source>
        <dbReference type="ARBA" id="ARBA00022737"/>
    </source>
</evidence>
<dbReference type="SUPFAM" id="SSF48403">
    <property type="entry name" value="Ankyrin repeat"/>
    <property type="match status" value="1"/>
</dbReference>
<keyword evidence="1" id="KW-0677">Repeat</keyword>
<dbReference type="PANTHER" id="PTHR24198">
    <property type="entry name" value="ANKYRIN REPEAT AND PROTEIN KINASE DOMAIN-CONTAINING PROTEIN"/>
    <property type="match status" value="1"/>
</dbReference>
<keyword evidence="2 3" id="KW-0040">ANK repeat</keyword>
<gene>
    <name evidence="4" type="ORF">P879_00156</name>
</gene>
<evidence type="ECO:0000256" key="3">
    <source>
        <dbReference type="PROSITE-ProRule" id="PRU00023"/>
    </source>
</evidence>
<dbReference type="PANTHER" id="PTHR24198:SF165">
    <property type="entry name" value="ANKYRIN REPEAT-CONTAINING PROTEIN-RELATED"/>
    <property type="match status" value="1"/>
</dbReference>
<reference evidence="4 5" key="1">
    <citation type="submission" date="2019-07" db="EMBL/GenBank/DDBJ databases">
        <title>Annotation for the trematode Paragonimus westermani.</title>
        <authorList>
            <person name="Choi Y.-J."/>
        </authorList>
    </citation>
    <scope>NUCLEOTIDE SEQUENCE [LARGE SCALE GENOMIC DNA]</scope>
    <source>
        <strain evidence="4">180907_Pwestermani</strain>
    </source>
</reference>
<dbReference type="PROSITE" id="PS50088">
    <property type="entry name" value="ANK_REPEAT"/>
    <property type="match status" value="1"/>
</dbReference>
<dbReference type="InterPro" id="IPR036770">
    <property type="entry name" value="Ankyrin_rpt-contain_sf"/>
</dbReference>
<dbReference type="SMART" id="SM00248">
    <property type="entry name" value="ANK"/>
    <property type="match status" value="3"/>
</dbReference>
<keyword evidence="5" id="KW-1185">Reference proteome</keyword>
<dbReference type="EMBL" id="JTDF01000019">
    <property type="protein sequence ID" value="KAF8572480.1"/>
    <property type="molecule type" value="Genomic_DNA"/>
</dbReference>
<comment type="caution">
    <text evidence="4">The sequence shown here is derived from an EMBL/GenBank/DDBJ whole genome shotgun (WGS) entry which is preliminary data.</text>
</comment>
<dbReference type="Proteomes" id="UP000699462">
    <property type="component" value="Unassembled WGS sequence"/>
</dbReference>
<dbReference type="InterPro" id="IPR002110">
    <property type="entry name" value="Ankyrin_rpt"/>
</dbReference>
<evidence type="ECO:0000256" key="2">
    <source>
        <dbReference type="ARBA" id="ARBA00023043"/>
    </source>
</evidence>
<protein>
    <submittedName>
        <fullName evidence="4">Uncharacterized protein</fullName>
    </submittedName>
</protein>
<evidence type="ECO:0000313" key="5">
    <source>
        <dbReference type="Proteomes" id="UP000699462"/>
    </source>
</evidence>
<accession>A0A8T0DY33</accession>
<dbReference type="AlphaFoldDB" id="A0A8T0DY33"/>
<organism evidence="4 5">
    <name type="scientific">Paragonimus westermani</name>
    <dbReference type="NCBI Taxonomy" id="34504"/>
    <lineage>
        <taxon>Eukaryota</taxon>
        <taxon>Metazoa</taxon>
        <taxon>Spiralia</taxon>
        <taxon>Lophotrochozoa</taxon>
        <taxon>Platyhelminthes</taxon>
        <taxon>Trematoda</taxon>
        <taxon>Digenea</taxon>
        <taxon>Plagiorchiida</taxon>
        <taxon>Troglotremata</taxon>
        <taxon>Troglotrematidae</taxon>
        <taxon>Paragonimus</taxon>
    </lineage>
</organism>
<feature type="non-terminal residue" evidence="4">
    <location>
        <position position="434"/>
    </location>
</feature>
<name>A0A8T0DY33_9TREM</name>
<proteinExistence type="predicted"/>
<sequence>RLLDFQEPGAIGNLPVHLCAIKGNLALFEFLIEMKVYMNRRNRDGFLPIHLIAKHDHVQLMQMGVLFTDLSYLLIKLGEVNTVRSQHILLIILLRHGANMYMPDDHQFYPILTAIENISYQCLQLLSDSEDKLQSPTRGSNPSLLDEMQSSKIINRESFALRRKFNRDIKPRFDGADLSIMCTEPCGHHITTQQPPFSWATWMLATLKFYHSTLSVCSRCHAGSRPLYAAARCGQLDTCKVLLKLSPALIDQSNFAGVSGPSPAVTKIMKLNNLRSPPENMMHSNFLESEQYNCPSVALFKTLLMVFGEYEHSRTTVSPMIESGAQMTGRCLLGVLAVCTQYLNEPAGKFYSTPVCLDVASDCYTCGHNFPSNAILQNIYSMTDHSTRIHPCEISAYHPALALLFMMQLSLSGRTQHGHQDKKLRAKLGFLCES</sequence>
<feature type="repeat" description="ANK" evidence="3">
    <location>
        <begin position="11"/>
        <end position="43"/>
    </location>
</feature>
<dbReference type="Gene3D" id="1.25.40.20">
    <property type="entry name" value="Ankyrin repeat-containing domain"/>
    <property type="match status" value="1"/>
</dbReference>
<evidence type="ECO:0000313" key="4">
    <source>
        <dbReference type="EMBL" id="KAF8572480.1"/>
    </source>
</evidence>